<dbReference type="InterPro" id="IPR050722">
    <property type="entry name" value="Pyruvate:ferred/Flavod_OxRd"/>
</dbReference>
<sequence length="384" mass="41917">MKALTVQKTALTGNYAVAYAVKAAKPHVIAAYPITPQTSIVEKLSEFVEKGELSARFVNVESEFAAMSVVYGAAMAGARAFTATSSHGLLYMYEATWWAALSRAPVVMAVVTRTIGPPWNIHVEHNDILTLRDSGWIIGMAETVQEVFDMTLQAFRIAEAALLPTAIGLDGFILSHSTEPVEVTPQDIVDKFLPPRRPDAPITLRPGEPVIFGNLPSDNKIHARHKVAAVYEAQKQAKEIIKKTDEEYGKLTGRSYGGLVEWYKTGDAKYAAVCMGAWCSDAKAAVDALRKRGIPIGLMRVRFLRPFPSEEVAKLDQCEKVIVFDRDITPLGGVLGIEMRAHLTRAEVVNIVAGIAGVDFDAQGFLDAVQKAVEGQYRGVEFVI</sequence>
<evidence type="ECO:0000259" key="6">
    <source>
        <dbReference type="Pfam" id="PF01855"/>
    </source>
</evidence>
<dbReference type="SUPFAM" id="SSF52922">
    <property type="entry name" value="TK C-terminal domain-like"/>
    <property type="match status" value="1"/>
</dbReference>
<feature type="domain" description="Pyruvate flavodoxin/ferredoxin oxidoreductase pyrimidine binding" evidence="6">
    <location>
        <begin position="20"/>
        <end position="239"/>
    </location>
</feature>
<evidence type="ECO:0000256" key="4">
    <source>
        <dbReference type="ARBA" id="ARBA00023002"/>
    </source>
</evidence>
<keyword evidence="9" id="KW-1185">Reference proteome</keyword>
<protein>
    <recommendedName>
        <fullName evidence="3">2-oxoacid oxidoreductase (ferredoxin)</fullName>
        <ecNumber evidence="3">1.2.7.11</ecNumber>
    </recommendedName>
</protein>
<dbReference type="Pfam" id="PF17147">
    <property type="entry name" value="PFOR_II"/>
    <property type="match status" value="1"/>
</dbReference>
<gene>
    <name evidence="8" type="ORF">HC235_10610</name>
</gene>
<evidence type="ECO:0000256" key="2">
    <source>
        <dbReference type="ARBA" id="ARBA00011631"/>
    </source>
</evidence>
<comment type="catalytic activity">
    <reaction evidence="5">
        <text>a 2-oxocarboxylate + 2 oxidized [2Fe-2S]-[ferredoxin] + CoA = an acyl-CoA + 2 reduced [2Fe-2S]-[ferredoxin] + CO2 + H(+)</text>
        <dbReference type="Rhea" id="RHEA:42316"/>
        <dbReference type="Rhea" id="RHEA-COMP:10000"/>
        <dbReference type="Rhea" id="RHEA-COMP:10001"/>
        <dbReference type="ChEBI" id="CHEBI:15378"/>
        <dbReference type="ChEBI" id="CHEBI:16526"/>
        <dbReference type="ChEBI" id="CHEBI:33737"/>
        <dbReference type="ChEBI" id="CHEBI:33738"/>
        <dbReference type="ChEBI" id="CHEBI:35179"/>
        <dbReference type="ChEBI" id="CHEBI:57287"/>
        <dbReference type="ChEBI" id="CHEBI:58342"/>
        <dbReference type="EC" id="1.2.7.11"/>
    </reaction>
</comment>
<dbReference type="Gene3D" id="3.40.50.970">
    <property type="match status" value="1"/>
</dbReference>
<comment type="subunit">
    <text evidence="2">Heterodimer composed of an alpha and a beta subunit.</text>
</comment>
<name>A0A7L4PCF8_9CREN</name>
<dbReference type="GeneID" id="5054529"/>
<dbReference type="GO" id="GO:0019164">
    <property type="term" value="F:pyruvate synthase activity"/>
    <property type="evidence" value="ECO:0007669"/>
    <property type="project" value="UniProtKB-ARBA"/>
</dbReference>
<dbReference type="AlphaFoldDB" id="A0A7L4PCF8"/>
<dbReference type="GO" id="GO:0006979">
    <property type="term" value="P:response to oxidative stress"/>
    <property type="evidence" value="ECO:0007669"/>
    <property type="project" value="TreeGrafter"/>
</dbReference>
<evidence type="ECO:0000259" key="7">
    <source>
        <dbReference type="Pfam" id="PF17147"/>
    </source>
</evidence>
<dbReference type="SUPFAM" id="SSF52518">
    <property type="entry name" value="Thiamin diphosphate-binding fold (THDP-binding)"/>
    <property type="match status" value="1"/>
</dbReference>
<proteinExistence type="predicted"/>
<keyword evidence="8" id="KW-0670">Pyruvate</keyword>
<accession>A0A7L4PCF8</accession>
<dbReference type="InterPro" id="IPR009014">
    <property type="entry name" value="Transketo_C/PFOR_II"/>
</dbReference>
<dbReference type="Gene3D" id="3.40.50.920">
    <property type="match status" value="1"/>
</dbReference>
<keyword evidence="4" id="KW-0560">Oxidoreductase</keyword>
<dbReference type="EC" id="1.2.7.11" evidence="3"/>
<dbReference type="InterPro" id="IPR029061">
    <property type="entry name" value="THDP-binding"/>
</dbReference>
<evidence type="ECO:0000256" key="1">
    <source>
        <dbReference type="ARBA" id="ARBA00011595"/>
    </source>
</evidence>
<evidence type="ECO:0000313" key="9">
    <source>
        <dbReference type="Proteomes" id="UP000554766"/>
    </source>
</evidence>
<dbReference type="PANTHER" id="PTHR32154">
    <property type="entry name" value="PYRUVATE-FLAVODOXIN OXIDOREDUCTASE-RELATED"/>
    <property type="match status" value="1"/>
</dbReference>
<evidence type="ECO:0000313" key="8">
    <source>
        <dbReference type="EMBL" id="NYR16373.1"/>
    </source>
</evidence>
<comment type="subunit">
    <text evidence="1">Heterotetramer of one alpha, one beta, one delta and one gamma chain.</text>
</comment>
<dbReference type="InterPro" id="IPR002880">
    <property type="entry name" value="Pyrv_Fd/Flavodoxin_OxRdtase_N"/>
</dbReference>
<evidence type="ECO:0000256" key="3">
    <source>
        <dbReference type="ARBA" id="ARBA00012691"/>
    </source>
</evidence>
<dbReference type="OMA" id="WKLHARY"/>
<dbReference type="PANTHER" id="PTHR32154:SF0">
    <property type="entry name" value="PYRUVATE-FLAVODOXIN OXIDOREDUCTASE-RELATED"/>
    <property type="match status" value="1"/>
</dbReference>
<dbReference type="Pfam" id="PF01855">
    <property type="entry name" value="POR_N"/>
    <property type="match status" value="1"/>
</dbReference>
<dbReference type="RefSeq" id="WP_011901163.1">
    <property type="nucleotide sequence ID" value="NZ_JAAVJF010000005.1"/>
</dbReference>
<dbReference type="InterPro" id="IPR033412">
    <property type="entry name" value="PFOR_II"/>
</dbReference>
<dbReference type="Proteomes" id="UP000554766">
    <property type="component" value="Unassembled WGS sequence"/>
</dbReference>
<reference evidence="8 9" key="1">
    <citation type="journal article" date="2020" name="Nat. Commun.">
        <title>The structures of two archaeal type IV pili illuminate evolutionary relationships.</title>
        <authorList>
            <person name="Wang F."/>
            <person name="Baquero D.P."/>
            <person name="Su Z."/>
            <person name="Beltran L.C."/>
            <person name="Prangishvili D."/>
            <person name="Krupovic M."/>
            <person name="Egelman E.H."/>
        </authorList>
    </citation>
    <scope>NUCLEOTIDE SEQUENCE [LARGE SCALE GENOMIC DNA]</scope>
    <source>
        <strain evidence="8 9">2GA</strain>
    </source>
</reference>
<evidence type="ECO:0000256" key="5">
    <source>
        <dbReference type="ARBA" id="ARBA00048893"/>
    </source>
</evidence>
<dbReference type="GO" id="GO:0018491">
    <property type="term" value="F:2-oxobutyrate synthase activity"/>
    <property type="evidence" value="ECO:0007669"/>
    <property type="project" value="UniProtKB-ARBA"/>
</dbReference>
<dbReference type="EMBL" id="JAAVJF010000005">
    <property type="protein sequence ID" value="NYR16373.1"/>
    <property type="molecule type" value="Genomic_DNA"/>
</dbReference>
<organism evidence="8 9">
    <name type="scientific">Pyrobaculum arsenaticum</name>
    <dbReference type="NCBI Taxonomy" id="121277"/>
    <lineage>
        <taxon>Archaea</taxon>
        <taxon>Thermoproteota</taxon>
        <taxon>Thermoprotei</taxon>
        <taxon>Thermoproteales</taxon>
        <taxon>Thermoproteaceae</taxon>
        <taxon>Pyrobaculum</taxon>
    </lineage>
</organism>
<feature type="domain" description="Pyruvate:ferredoxin oxidoreductase core" evidence="7">
    <location>
        <begin position="268"/>
        <end position="363"/>
    </location>
</feature>
<comment type="caution">
    <text evidence="8">The sequence shown here is derived from an EMBL/GenBank/DDBJ whole genome shotgun (WGS) entry which is preliminary data.</text>
</comment>
<dbReference type="CDD" id="cd07034">
    <property type="entry name" value="TPP_PYR_PFOR_IOR-alpha_like"/>
    <property type="match status" value="1"/>
</dbReference>
<dbReference type="FunFam" id="3.40.50.970:FF:000012">
    <property type="entry name" value="Pyruvate:ferredoxin (Flavodoxin) oxidoreductase"/>
    <property type="match status" value="1"/>
</dbReference>